<evidence type="ECO:0000256" key="3">
    <source>
        <dbReference type="ARBA" id="ARBA00023125"/>
    </source>
</evidence>
<dbReference type="InterPro" id="IPR036390">
    <property type="entry name" value="WH_DNA-bd_sf"/>
</dbReference>
<dbReference type="PANTHER" id="PTHR30537">
    <property type="entry name" value="HTH-TYPE TRANSCRIPTIONAL REGULATOR"/>
    <property type="match status" value="1"/>
</dbReference>
<keyword evidence="3" id="KW-0238">DNA-binding</keyword>
<dbReference type="FunFam" id="1.10.10.10:FF:000001">
    <property type="entry name" value="LysR family transcriptional regulator"/>
    <property type="match status" value="1"/>
</dbReference>
<dbReference type="Pfam" id="PF03466">
    <property type="entry name" value="LysR_substrate"/>
    <property type="match status" value="1"/>
</dbReference>
<gene>
    <name evidence="6" type="ORF">OA57_04020</name>
</gene>
<dbReference type="Proteomes" id="UP000030380">
    <property type="component" value="Unassembled WGS sequence"/>
</dbReference>
<dbReference type="InterPro" id="IPR005119">
    <property type="entry name" value="LysR_subst-bd"/>
</dbReference>
<evidence type="ECO:0000313" key="7">
    <source>
        <dbReference type="Proteomes" id="UP000030380"/>
    </source>
</evidence>
<keyword evidence="7" id="KW-1185">Reference proteome</keyword>
<evidence type="ECO:0000256" key="1">
    <source>
        <dbReference type="ARBA" id="ARBA00009437"/>
    </source>
</evidence>
<dbReference type="SUPFAM" id="SSF46785">
    <property type="entry name" value="Winged helix' DNA-binding domain"/>
    <property type="match status" value="1"/>
</dbReference>
<dbReference type="GO" id="GO:0003700">
    <property type="term" value="F:DNA-binding transcription factor activity"/>
    <property type="evidence" value="ECO:0007669"/>
    <property type="project" value="InterPro"/>
</dbReference>
<dbReference type="AlphaFoldDB" id="A0A0A3AN76"/>
<dbReference type="OrthoDB" id="8885940at2"/>
<comment type="similarity">
    <text evidence="1">Belongs to the LysR transcriptional regulatory family.</text>
</comment>
<proteinExistence type="inferred from homology"/>
<dbReference type="GO" id="GO:0043565">
    <property type="term" value="F:sequence-specific DNA binding"/>
    <property type="evidence" value="ECO:0007669"/>
    <property type="project" value="TreeGrafter"/>
</dbReference>
<feature type="domain" description="HTH lysR-type" evidence="5">
    <location>
        <begin position="1"/>
        <end position="59"/>
    </location>
</feature>
<evidence type="ECO:0000259" key="5">
    <source>
        <dbReference type="PROSITE" id="PS50931"/>
    </source>
</evidence>
<dbReference type="PROSITE" id="PS50931">
    <property type="entry name" value="HTH_LYSR"/>
    <property type="match status" value="1"/>
</dbReference>
<dbReference type="Gene3D" id="3.40.190.290">
    <property type="match status" value="1"/>
</dbReference>
<evidence type="ECO:0000313" key="6">
    <source>
        <dbReference type="EMBL" id="KGQ70878.1"/>
    </source>
</evidence>
<sequence>MDYLNDMALFVEVVKAKGFTNAANNLNMPKSTVSGRISKLERSIGLRLLNRTTRRIELTEAGRLYYQKAHKIVDEARLAHQQLTDMLTMPTGTLRITLPVDFAYEVLAAILPHFHRQYPHIHFEFDLSSRRADLISENFDLSIRLGDLKDSGLIAHKLTELDGGLYASSDYLAQQGEPMYIDELSQHRIIRIQAGYNHEWRLWHSHGEQHTVDVDGCFFANSLGFNLRLALQHLGIAALPNIVVRQAVAEGKLIRILPDWHTKPIPVHAITTTRLLPVKVQVFIQFLKTHLQVR</sequence>
<organism evidence="6 7">
    <name type="scientific">Chelonobacter oris</name>
    <dbReference type="NCBI Taxonomy" id="505317"/>
    <lineage>
        <taxon>Bacteria</taxon>
        <taxon>Pseudomonadati</taxon>
        <taxon>Pseudomonadota</taxon>
        <taxon>Gammaproteobacteria</taxon>
        <taxon>Pasteurellales</taxon>
        <taxon>Pasteurellaceae</taxon>
        <taxon>Chelonobacter</taxon>
    </lineage>
</organism>
<dbReference type="RefSeq" id="WP_034613860.1">
    <property type="nucleotide sequence ID" value="NZ_JSUM01000005.1"/>
</dbReference>
<dbReference type="InterPro" id="IPR036388">
    <property type="entry name" value="WH-like_DNA-bd_sf"/>
</dbReference>
<evidence type="ECO:0000256" key="2">
    <source>
        <dbReference type="ARBA" id="ARBA00023015"/>
    </source>
</evidence>
<dbReference type="CDD" id="cd08422">
    <property type="entry name" value="PBP2_CrgA_like"/>
    <property type="match status" value="1"/>
</dbReference>
<reference evidence="6 7" key="1">
    <citation type="submission" date="2014-11" db="EMBL/GenBank/DDBJ databases">
        <title>Draft genome sequence of Chelonobacter oris 1662T, associated with respiratory disease in Hermann's Tortoises.</title>
        <authorList>
            <person name="Kudirkiene E."/>
            <person name="Hansen M.J."/>
            <person name="Bojesen A.M."/>
        </authorList>
    </citation>
    <scope>NUCLEOTIDE SEQUENCE [LARGE SCALE GENOMIC DNA]</scope>
    <source>
        <strain evidence="6 7">1662</strain>
    </source>
</reference>
<evidence type="ECO:0000256" key="4">
    <source>
        <dbReference type="ARBA" id="ARBA00023163"/>
    </source>
</evidence>
<dbReference type="EMBL" id="JSUM01000005">
    <property type="protein sequence ID" value="KGQ70878.1"/>
    <property type="molecule type" value="Genomic_DNA"/>
</dbReference>
<keyword evidence="2" id="KW-0805">Transcription regulation</keyword>
<accession>A0A0A3AN76</accession>
<protein>
    <recommendedName>
        <fullName evidence="5">HTH lysR-type domain-containing protein</fullName>
    </recommendedName>
</protein>
<dbReference type="Pfam" id="PF00126">
    <property type="entry name" value="HTH_1"/>
    <property type="match status" value="1"/>
</dbReference>
<name>A0A0A3AN76_9PAST</name>
<dbReference type="InterPro" id="IPR058163">
    <property type="entry name" value="LysR-type_TF_proteobact-type"/>
</dbReference>
<dbReference type="SUPFAM" id="SSF53850">
    <property type="entry name" value="Periplasmic binding protein-like II"/>
    <property type="match status" value="1"/>
</dbReference>
<comment type="caution">
    <text evidence="6">The sequence shown here is derived from an EMBL/GenBank/DDBJ whole genome shotgun (WGS) entry which is preliminary data.</text>
</comment>
<dbReference type="GO" id="GO:0006351">
    <property type="term" value="P:DNA-templated transcription"/>
    <property type="evidence" value="ECO:0007669"/>
    <property type="project" value="TreeGrafter"/>
</dbReference>
<dbReference type="PANTHER" id="PTHR30537:SF5">
    <property type="entry name" value="HTH-TYPE TRANSCRIPTIONAL ACTIVATOR TTDR-RELATED"/>
    <property type="match status" value="1"/>
</dbReference>
<dbReference type="STRING" id="505317.OA57_04020"/>
<dbReference type="InterPro" id="IPR000847">
    <property type="entry name" value="LysR_HTH_N"/>
</dbReference>
<keyword evidence="4" id="KW-0804">Transcription</keyword>
<dbReference type="Gene3D" id="1.10.10.10">
    <property type="entry name" value="Winged helix-like DNA-binding domain superfamily/Winged helix DNA-binding domain"/>
    <property type="match status" value="1"/>
</dbReference>